<gene>
    <name evidence="2" type="ORF">SAMN05421863_109811</name>
</gene>
<feature type="transmembrane region" description="Helical" evidence="1">
    <location>
        <begin position="35"/>
        <end position="51"/>
    </location>
</feature>
<keyword evidence="1" id="KW-0812">Transmembrane</keyword>
<keyword evidence="3" id="KW-1185">Reference proteome</keyword>
<evidence type="ECO:0000313" key="2">
    <source>
        <dbReference type="EMBL" id="SFN08280.1"/>
    </source>
</evidence>
<organism evidence="2 3">
    <name type="scientific">Nitrosomonas communis</name>
    <dbReference type="NCBI Taxonomy" id="44574"/>
    <lineage>
        <taxon>Bacteria</taxon>
        <taxon>Pseudomonadati</taxon>
        <taxon>Pseudomonadota</taxon>
        <taxon>Betaproteobacteria</taxon>
        <taxon>Nitrosomonadales</taxon>
        <taxon>Nitrosomonadaceae</taxon>
        <taxon>Nitrosomonas</taxon>
    </lineage>
</organism>
<keyword evidence="1" id="KW-0472">Membrane</keyword>
<dbReference type="AlphaFoldDB" id="A0A1I4W4X2"/>
<evidence type="ECO:0000313" key="3">
    <source>
        <dbReference type="Proteomes" id="UP000183287"/>
    </source>
</evidence>
<dbReference type="Proteomes" id="UP000183287">
    <property type="component" value="Unassembled WGS sequence"/>
</dbReference>
<evidence type="ECO:0000256" key="1">
    <source>
        <dbReference type="SAM" id="Phobius"/>
    </source>
</evidence>
<keyword evidence="1" id="KW-1133">Transmembrane helix</keyword>
<sequence>MAVRVIMIFMLFDLYLSLAETMKLWVAGIIMRDELFFATILIVIIADKAALHSPKVILSPSKLNQLNHLWQSRR</sequence>
<accession>A0A1I4W4X2</accession>
<name>A0A1I4W4X2_9PROT</name>
<dbReference type="EMBL" id="FOUB01000098">
    <property type="protein sequence ID" value="SFN08280.1"/>
    <property type="molecule type" value="Genomic_DNA"/>
</dbReference>
<protein>
    <submittedName>
        <fullName evidence="2">Uncharacterized protein</fullName>
    </submittedName>
</protein>
<reference evidence="3" key="1">
    <citation type="submission" date="2016-10" db="EMBL/GenBank/DDBJ databases">
        <authorList>
            <person name="Varghese N."/>
            <person name="Submissions S."/>
        </authorList>
    </citation>
    <scope>NUCLEOTIDE SEQUENCE [LARGE SCALE GENOMIC DNA]</scope>
    <source>
        <strain evidence="3">Nm44</strain>
    </source>
</reference>
<proteinExistence type="predicted"/>